<dbReference type="AlphaFoldDB" id="A0AAD8WUG7"/>
<proteinExistence type="predicted"/>
<dbReference type="PANTHER" id="PTHR33254">
    <property type="entry name" value="4-HYDROXY-4-METHYL-2-OXOGLUTARATE ALDOLASE 3-RELATED"/>
    <property type="match status" value="1"/>
</dbReference>
<protein>
    <submittedName>
        <fullName evidence="2">Uncharacterized protein</fullName>
    </submittedName>
</protein>
<feature type="compositionally biased region" description="Pro residues" evidence="1">
    <location>
        <begin position="45"/>
        <end position="54"/>
    </location>
</feature>
<sequence length="192" mass="20364">MDAEKGDALHAARWASSGLSSLTWGSASAPSLAAACASSSQPRVAAPPPPPPPGVARRRDPRRAAEVSPGTGDGVRGGWATVMMAGTGVGRKNYSDGGGDGHQRRAKKRRRLGRALPLATAEVCDATSHLITNGKLCALQPIFQIYRRRQVFAGPIVTLHVSEHNVLVREFLEEKGHGQVAGRIMIFMILSQ</sequence>
<name>A0AAD8WUG7_LOLMU</name>
<dbReference type="Gene3D" id="3.50.30.40">
    <property type="entry name" value="Ribonuclease E inhibitor RraA/RraA-like"/>
    <property type="match status" value="1"/>
</dbReference>
<accession>A0AAD8WUG7</accession>
<dbReference type="PANTHER" id="PTHR33254:SF17">
    <property type="entry name" value="4-HYDROXY-4-METHYL-2-OXOGLUTARATE ALDOLASE 1-RELATED"/>
    <property type="match status" value="1"/>
</dbReference>
<dbReference type="InterPro" id="IPR005493">
    <property type="entry name" value="RraA/RraA-like"/>
</dbReference>
<evidence type="ECO:0000256" key="1">
    <source>
        <dbReference type="SAM" id="MobiDB-lite"/>
    </source>
</evidence>
<dbReference type="EMBL" id="JAUUTY010000002">
    <property type="protein sequence ID" value="KAK1678573.1"/>
    <property type="molecule type" value="Genomic_DNA"/>
</dbReference>
<dbReference type="InterPro" id="IPR036704">
    <property type="entry name" value="RraA/RraA-like_sf"/>
</dbReference>
<dbReference type="Pfam" id="PF03737">
    <property type="entry name" value="RraA-like"/>
    <property type="match status" value="1"/>
</dbReference>
<evidence type="ECO:0000313" key="3">
    <source>
        <dbReference type="Proteomes" id="UP001231189"/>
    </source>
</evidence>
<reference evidence="2" key="1">
    <citation type="submission" date="2023-07" db="EMBL/GenBank/DDBJ databases">
        <title>A chromosome-level genome assembly of Lolium multiflorum.</title>
        <authorList>
            <person name="Chen Y."/>
            <person name="Copetti D."/>
            <person name="Kolliker R."/>
            <person name="Studer B."/>
        </authorList>
    </citation>
    <scope>NUCLEOTIDE SEQUENCE</scope>
    <source>
        <strain evidence="2">02402/16</strain>
        <tissue evidence="2">Leaf</tissue>
    </source>
</reference>
<dbReference type="Proteomes" id="UP001231189">
    <property type="component" value="Unassembled WGS sequence"/>
</dbReference>
<comment type="caution">
    <text evidence="2">The sequence shown here is derived from an EMBL/GenBank/DDBJ whole genome shotgun (WGS) entry which is preliminary data.</text>
</comment>
<keyword evidence="3" id="KW-1185">Reference proteome</keyword>
<dbReference type="SUPFAM" id="SSF89562">
    <property type="entry name" value="RraA-like"/>
    <property type="match status" value="1"/>
</dbReference>
<gene>
    <name evidence="2" type="ORF">QYE76_039421</name>
</gene>
<evidence type="ECO:0000313" key="2">
    <source>
        <dbReference type="EMBL" id="KAK1678573.1"/>
    </source>
</evidence>
<feature type="region of interest" description="Disordered" evidence="1">
    <location>
        <begin position="30"/>
        <end position="110"/>
    </location>
</feature>
<organism evidence="2 3">
    <name type="scientific">Lolium multiflorum</name>
    <name type="common">Italian ryegrass</name>
    <name type="synonym">Lolium perenne subsp. multiflorum</name>
    <dbReference type="NCBI Taxonomy" id="4521"/>
    <lineage>
        <taxon>Eukaryota</taxon>
        <taxon>Viridiplantae</taxon>
        <taxon>Streptophyta</taxon>
        <taxon>Embryophyta</taxon>
        <taxon>Tracheophyta</taxon>
        <taxon>Spermatophyta</taxon>
        <taxon>Magnoliopsida</taxon>
        <taxon>Liliopsida</taxon>
        <taxon>Poales</taxon>
        <taxon>Poaceae</taxon>
        <taxon>BOP clade</taxon>
        <taxon>Pooideae</taxon>
        <taxon>Poodae</taxon>
        <taxon>Poeae</taxon>
        <taxon>Poeae Chloroplast Group 2 (Poeae type)</taxon>
        <taxon>Loliodinae</taxon>
        <taxon>Loliinae</taxon>
        <taxon>Lolium</taxon>
    </lineage>
</organism>
<feature type="compositionally biased region" description="Low complexity" evidence="1">
    <location>
        <begin position="30"/>
        <end position="44"/>
    </location>
</feature>